<comment type="caution">
    <text evidence="2">The sequence shown here is derived from an EMBL/GenBank/DDBJ whole genome shotgun (WGS) entry which is preliminary data.</text>
</comment>
<keyword evidence="3" id="KW-1185">Reference proteome</keyword>
<feature type="compositionally biased region" description="Polar residues" evidence="1">
    <location>
        <begin position="240"/>
        <end position="251"/>
    </location>
</feature>
<dbReference type="EMBL" id="LRGB01000992">
    <property type="protein sequence ID" value="KZS14288.1"/>
    <property type="molecule type" value="Genomic_DNA"/>
</dbReference>
<dbReference type="Proteomes" id="UP000076858">
    <property type="component" value="Unassembled WGS sequence"/>
</dbReference>
<reference evidence="2 3" key="1">
    <citation type="submission" date="2016-03" db="EMBL/GenBank/DDBJ databases">
        <title>EvidentialGene: Evidence-directed Construction of Genes on Genomes.</title>
        <authorList>
            <person name="Gilbert D.G."/>
            <person name="Choi J.-H."/>
            <person name="Mockaitis K."/>
            <person name="Colbourne J."/>
            <person name="Pfrender M."/>
        </authorList>
    </citation>
    <scope>NUCLEOTIDE SEQUENCE [LARGE SCALE GENOMIC DNA]</scope>
    <source>
        <strain evidence="2 3">Xinb3</strain>
        <tissue evidence="2">Complete organism</tissue>
    </source>
</reference>
<proteinExistence type="predicted"/>
<evidence type="ECO:0000313" key="2">
    <source>
        <dbReference type="EMBL" id="KZS14288.1"/>
    </source>
</evidence>
<name>A0A164XIW6_9CRUS</name>
<feature type="non-terminal residue" evidence="2">
    <location>
        <position position="1"/>
    </location>
</feature>
<feature type="region of interest" description="Disordered" evidence="1">
    <location>
        <begin position="86"/>
        <end position="112"/>
    </location>
</feature>
<feature type="region of interest" description="Disordered" evidence="1">
    <location>
        <begin position="224"/>
        <end position="251"/>
    </location>
</feature>
<dbReference type="OrthoDB" id="5971912at2759"/>
<protein>
    <submittedName>
        <fullName evidence="2">Uncharacterized protein</fullName>
    </submittedName>
</protein>
<sequence length="251" mass="27867">TEDCPSIENPLDFENRFRKSIATQTTDISENEIGHDIEDNGDAASADNTDTNVPRENYFPTEEIENVTNPTRLSLEDYVSFTEMCDDATDQPHHPPITEDNAASAKNDSDEIPSTDAIEESLFATETGTNSANCEKKKNIYFTTSMSSEVARLYKMRKNTKCLTDPLSTAHLFVSAKTRLSTAIMEQNHQNGQEDAQQQPPTQIWETAAYDDWGLSAAQQYSLQVPANTPEAQPVDHSWVQAQQPGVQSTA</sequence>
<feature type="region of interest" description="Disordered" evidence="1">
    <location>
        <begin position="22"/>
        <end position="56"/>
    </location>
</feature>
<evidence type="ECO:0000256" key="1">
    <source>
        <dbReference type="SAM" id="MobiDB-lite"/>
    </source>
</evidence>
<dbReference type="AlphaFoldDB" id="A0A164XIW6"/>
<organism evidence="2 3">
    <name type="scientific">Daphnia magna</name>
    <dbReference type="NCBI Taxonomy" id="35525"/>
    <lineage>
        <taxon>Eukaryota</taxon>
        <taxon>Metazoa</taxon>
        <taxon>Ecdysozoa</taxon>
        <taxon>Arthropoda</taxon>
        <taxon>Crustacea</taxon>
        <taxon>Branchiopoda</taxon>
        <taxon>Diplostraca</taxon>
        <taxon>Cladocera</taxon>
        <taxon>Anomopoda</taxon>
        <taxon>Daphniidae</taxon>
        <taxon>Daphnia</taxon>
    </lineage>
</organism>
<accession>A0A164XIW6</accession>
<evidence type="ECO:0000313" key="3">
    <source>
        <dbReference type="Proteomes" id="UP000076858"/>
    </source>
</evidence>
<gene>
    <name evidence="2" type="ORF">APZ42_020396</name>
</gene>